<comment type="caution">
    <text evidence="2">The sequence shown here is derived from an EMBL/GenBank/DDBJ whole genome shotgun (WGS) entry which is preliminary data.</text>
</comment>
<protein>
    <submittedName>
        <fullName evidence="2">Uncharacterized protein</fullName>
    </submittedName>
</protein>
<name>A0ABQ9XKJ0_9EUKA</name>
<evidence type="ECO:0000313" key="3">
    <source>
        <dbReference type="Proteomes" id="UP001281761"/>
    </source>
</evidence>
<dbReference type="EMBL" id="JARBJD010000110">
    <property type="protein sequence ID" value="KAK2951989.1"/>
    <property type="molecule type" value="Genomic_DNA"/>
</dbReference>
<feature type="region of interest" description="Disordered" evidence="1">
    <location>
        <begin position="1"/>
        <end position="41"/>
    </location>
</feature>
<evidence type="ECO:0000313" key="2">
    <source>
        <dbReference type="EMBL" id="KAK2951989.1"/>
    </source>
</evidence>
<dbReference type="Proteomes" id="UP001281761">
    <property type="component" value="Unassembled WGS sequence"/>
</dbReference>
<feature type="compositionally biased region" description="Basic and acidic residues" evidence="1">
    <location>
        <begin position="10"/>
        <end position="24"/>
    </location>
</feature>
<organism evidence="2 3">
    <name type="scientific">Blattamonas nauphoetae</name>
    <dbReference type="NCBI Taxonomy" id="2049346"/>
    <lineage>
        <taxon>Eukaryota</taxon>
        <taxon>Metamonada</taxon>
        <taxon>Preaxostyla</taxon>
        <taxon>Oxymonadida</taxon>
        <taxon>Blattamonas</taxon>
    </lineage>
</organism>
<accession>A0ABQ9XKJ0</accession>
<feature type="region of interest" description="Disordered" evidence="1">
    <location>
        <begin position="65"/>
        <end position="139"/>
    </location>
</feature>
<feature type="compositionally biased region" description="Polar residues" evidence="1">
    <location>
        <begin position="98"/>
        <end position="124"/>
    </location>
</feature>
<sequence>MDESKGGGGRRRDSCSPGEHRQDRPQFPSQLLSKHGSAIGPTPLVEIESSIAIVSSIVAVTGIVHSTVDPDTERDTGTSSCSDSGDDGIDKQAAHVDPSNSAEGSNRQQKCGSRTQTTTETVSQGSGGGTNPENQARFC</sequence>
<proteinExistence type="predicted"/>
<evidence type="ECO:0000256" key="1">
    <source>
        <dbReference type="SAM" id="MobiDB-lite"/>
    </source>
</evidence>
<reference evidence="2 3" key="1">
    <citation type="journal article" date="2022" name="bioRxiv">
        <title>Genomics of Preaxostyla Flagellates Illuminates Evolutionary Transitions and the Path Towards Mitochondrial Loss.</title>
        <authorList>
            <person name="Novak L.V.F."/>
            <person name="Treitli S.C."/>
            <person name="Pyrih J."/>
            <person name="Halakuc P."/>
            <person name="Pipaliya S.V."/>
            <person name="Vacek V."/>
            <person name="Brzon O."/>
            <person name="Soukal P."/>
            <person name="Eme L."/>
            <person name="Dacks J.B."/>
            <person name="Karnkowska A."/>
            <person name="Elias M."/>
            <person name="Hampl V."/>
        </authorList>
    </citation>
    <scope>NUCLEOTIDE SEQUENCE [LARGE SCALE GENOMIC DNA]</scope>
    <source>
        <strain evidence="2">NAU3</strain>
        <tissue evidence="2">Gut</tissue>
    </source>
</reference>
<keyword evidence="3" id="KW-1185">Reference proteome</keyword>
<gene>
    <name evidence="2" type="ORF">BLNAU_13089</name>
</gene>